<evidence type="ECO:0000259" key="2">
    <source>
        <dbReference type="Pfam" id="PF06863"/>
    </source>
</evidence>
<accession>A0A1T4TD26</accession>
<sequence length="487" mass="52615">MTKGEHSRRLLLSAGAAAALLAGGLAPVAGPALAQSLSQQQSLEAARSWGYSAAIQAGVWGAPLVTMYALRHNDAVGPKPKAKPNEIWRMEDISTPELSKEAGYVTPNVNVVYGFGFVDLRQGPVVLEAPDSDGRYYMVEIVDMWTNAFAYVGGKATGYKGGRFVLVGPDWTGDLPADAKAIRCPTPWVLIQPRVHIYRDGKIDLAGARKVLDAIRLVPPAGKSGSYGFPAPEFVDPNLPVSALDFKDPLQFWELLSVALNENPPPKDQITALLPMFKPLGIELGKPWDRSKVRPPVLAAMAEATKALPNLLAKLPLGTLVNYALIPPPSIGDFGTDYLNRAFIGRNGLTANTPYEAIYWGYTLDDKGAGLEGGNRYTLTFREGIPFLPPGFWSVTLYSSENNYTVPNPINRYMVGSDTGLKRNADGSITIYIQADSPGADKDSNWLPSPKSGRFYLIPRVYAPAPKAIEDFTHPTPASVPAVVKVP</sequence>
<dbReference type="Proteomes" id="UP000190092">
    <property type="component" value="Unassembled WGS sequence"/>
</dbReference>
<reference evidence="4" key="1">
    <citation type="submission" date="2017-02" db="EMBL/GenBank/DDBJ databases">
        <authorList>
            <person name="Varghese N."/>
            <person name="Submissions S."/>
        </authorList>
    </citation>
    <scope>NUCLEOTIDE SEQUENCE [LARGE SCALE GENOMIC DNA]</scope>
    <source>
        <strain evidence="4">ATCC 27094</strain>
    </source>
</reference>
<protein>
    <submittedName>
        <fullName evidence="3">Uncharacterized conserved protein</fullName>
    </submittedName>
</protein>
<dbReference type="InterPro" id="IPR010621">
    <property type="entry name" value="DUF1214"/>
</dbReference>
<evidence type="ECO:0000313" key="3">
    <source>
        <dbReference type="EMBL" id="SKA38231.1"/>
    </source>
</evidence>
<dbReference type="EMBL" id="FUWJ01000015">
    <property type="protein sequence ID" value="SKA38231.1"/>
    <property type="molecule type" value="Genomic_DNA"/>
</dbReference>
<dbReference type="OrthoDB" id="9777345at2"/>
<proteinExistence type="predicted"/>
<gene>
    <name evidence="3" type="ORF">SAMN02745126_06025</name>
</gene>
<dbReference type="Pfam" id="PF06863">
    <property type="entry name" value="DUF1254"/>
    <property type="match status" value="1"/>
</dbReference>
<dbReference type="Gene3D" id="2.60.40.1610">
    <property type="entry name" value="Domain of unknown function DUF1254"/>
    <property type="match status" value="1"/>
</dbReference>
<dbReference type="InterPro" id="IPR006311">
    <property type="entry name" value="TAT_signal"/>
</dbReference>
<dbReference type="SUPFAM" id="SSF160935">
    <property type="entry name" value="VPA0735-like"/>
    <property type="match status" value="1"/>
</dbReference>
<organism evidence="3 4">
    <name type="scientific">Enhydrobacter aerosaccus</name>
    <dbReference type="NCBI Taxonomy" id="225324"/>
    <lineage>
        <taxon>Bacteria</taxon>
        <taxon>Pseudomonadati</taxon>
        <taxon>Pseudomonadota</taxon>
        <taxon>Alphaproteobacteria</taxon>
        <taxon>Hyphomicrobiales</taxon>
        <taxon>Enhydrobacter</taxon>
    </lineage>
</organism>
<name>A0A1T4TD26_9HYPH</name>
<dbReference type="InterPro" id="IPR010679">
    <property type="entry name" value="DUF1254"/>
</dbReference>
<dbReference type="InterPro" id="IPR037050">
    <property type="entry name" value="DUF1254_sf"/>
</dbReference>
<dbReference type="InterPro" id="IPR037049">
    <property type="entry name" value="DUF1214_C_sf"/>
</dbReference>
<keyword evidence="4" id="KW-1185">Reference proteome</keyword>
<dbReference type="PROSITE" id="PS51318">
    <property type="entry name" value="TAT"/>
    <property type="match status" value="1"/>
</dbReference>
<evidence type="ECO:0000313" key="4">
    <source>
        <dbReference type="Proteomes" id="UP000190092"/>
    </source>
</evidence>
<feature type="domain" description="DUF1214" evidence="1">
    <location>
        <begin position="356"/>
        <end position="465"/>
    </location>
</feature>
<feature type="domain" description="DUF1254" evidence="2">
    <location>
        <begin position="85"/>
        <end position="219"/>
    </location>
</feature>
<dbReference type="Pfam" id="PF06742">
    <property type="entry name" value="DUF1214"/>
    <property type="match status" value="1"/>
</dbReference>
<dbReference type="AlphaFoldDB" id="A0A1T4TD26"/>
<dbReference type="PANTHER" id="PTHR36509">
    <property type="entry name" value="BLL3101 PROTEIN"/>
    <property type="match status" value="1"/>
</dbReference>
<dbReference type="RefSeq" id="WP_085937765.1">
    <property type="nucleotide sequence ID" value="NZ_FUWJ01000015.1"/>
</dbReference>
<evidence type="ECO:0000259" key="1">
    <source>
        <dbReference type="Pfam" id="PF06742"/>
    </source>
</evidence>
<dbReference type="Gene3D" id="2.60.120.600">
    <property type="entry name" value="Domain of unknown function DUF1214, C-terminal domain"/>
    <property type="match status" value="1"/>
</dbReference>
<dbReference type="STRING" id="225324.SAMN02745126_06025"/>
<dbReference type="PANTHER" id="PTHR36509:SF2">
    <property type="entry name" value="BLL3101 PROTEIN"/>
    <property type="match status" value="1"/>
</dbReference>